<proteinExistence type="predicted"/>
<gene>
    <name evidence="1" type="ORF">ACFFUU_09160</name>
</gene>
<evidence type="ECO:0000313" key="1">
    <source>
        <dbReference type="EMBL" id="MFB9089768.1"/>
    </source>
</evidence>
<organism evidence="1 2">
    <name type="scientific">Flavobacterium paronense</name>
    <dbReference type="NCBI Taxonomy" id="1392775"/>
    <lineage>
        <taxon>Bacteria</taxon>
        <taxon>Pseudomonadati</taxon>
        <taxon>Bacteroidota</taxon>
        <taxon>Flavobacteriia</taxon>
        <taxon>Flavobacteriales</taxon>
        <taxon>Flavobacteriaceae</taxon>
        <taxon>Flavobacterium</taxon>
    </lineage>
</organism>
<sequence>MKNLLFGLIATVLFAFNGNAQKITQESVRLQLAQGMYDFSSSLKPAFEKTTNVEDFKKIITGSWYTKITKEGNDLLNKSYKLLATKATQAEILKSYNGKEMAAAALYIDNLSNKGVKTDGSELFGGTTGDVNSYANTVTAKCRWYQLSCILKDIFGDVGGELILGAIIKAILLVIATL</sequence>
<protein>
    <submittedName>
        <fullName evidence="1">Uncharacterized protein</fullName>
    </submittedName>
</protein>
<evidence type="ECO:0000313" key="2">
    <source>
        <dbReference type="Proteomes" id="UP001589576"/>
    </source>
</evidence>
<dbReference type="Proteomes" id="UP001589576">
    <property type="component" value="Unassembled WGS sequence"/>
</dbReference>
<accession>A0ABV5GF83</accession>
<dbReference type="EMBL" id="JBHMFB010000016">
    <property type="protein sequence ID" value="MFB9089768.1"/>
    <property type="molecule type" value="Genomic_DNA"/>
</dbReference>
<dbReference type="RefSeq" id="WP_290286847.1">
    <property type="nucleotide sequence ID" value="NZ_JAUFQN010000019.1"/>
</dbReference>
<name>A0ABV5GF83_9FLAO</name>
<keyword evidence="2" id="KW-1185">Reference proteome</keyword>
<comment type="caution">
    <text evidence="1">The sequence shown here is derived from an EMBL/GenBank/DDBJ whole genome shotgun (WGS) entry which is preliminary data.</text>
</comment>
<reference evidence="1 2" key="1">
    <citation type="submission" date="2024-09" db="EMBL/GenBank/DDBJ databases">
        <authorList>
            <person name="Sun Q."/>
            <person name="Mori K."/>
        </authorList>
    </citation>
    <scope>NUCLEOTIDE SEQUENCE [LARGE SCALE GENOMIC DNA]</scope>
    <source>
        <strain evidence="1 2">CECT 8460</strain>
    </source>
</reference>